<evidence type="ECO:0000256" key="2">
    <source>
        <dbReference type="ARBA" id="ARBA00022741"/>
    </source>
</evidence>
<evidence type="ECO:0000313" key="4">
    <source>
        <dbReference type="Proteomes" id="UP000887578"/>
    </source>
</evidence>
<keyword evidence="3" id="KW-0067">ATP-binding</keyword>
<dbReference type="GO" id="GO:0140662">
    <property type="term" value="F:ATP-dependent protein folding chaperone"/>
    <property type="evidence" value="ECO:0007669"/>
    <property type="project" value="InterPro"/>
</dbReference>
<keyword evidence="2" id="KW-0547">Nucleotide-binding</keyword>
<name>A0A914RB56_9BILA</name>
<reference evidence="5" key="1">
    <citation type="submission" date="2022-11" db="UniProtKB">
        <authorList>
            <consortium name="WormBaseParasite"/>
        </authorList>
    </citation>
    <scope>IDENTIFICATION</scope>
</reference>
<keyword evidence="4" id="KW-1185">Reference proteome</keyword>
<dbReference type="Gene3D" id="3.30.30.30">
    <property type="match status" value="1"/>
</dbReference>
<dbReference type="Pfam" id="PF00012">
    <property type="entry name" value="HSP70"/>
    <property type="match status" value="1"/>
</dbReference>
<dbReference type="Gene3D" id="3.30.420.40">
    <property type="match status" value="1"/>
</dbReference>
<proteinExistence type="inferred from homology"/>
<comment type="similarity">
    <text evidence="1">Belongs to the heat shock protein 70 family.</text>
</comment>
<organism evidence="4 5">
    <name type="scientific">Panagrolaimus davidi</name>
    <dbReference type="NCBI Taxonomy" id="227884"/>
    <lineage>
        <taxon>Eukaryota</taxon>
        <taxon>Metazoa</taxon>
        <taxon>Ecdysozoa</taxon>
        <taxon>Nematoda</taxon>
        <taxon>Chromadorea</taxon>
        <taxon>Rhabditida</taxon>
        <taxon>Tylenchina</taxon>
        <taxon>Panagrolaimomorpha</taxon>
        <taxon>Panagrolaimoidea</taxon>
        <taxon>Panagrolaimidae</taxon>
        <taxon>Panagrolaimus</taxon>
    </lineage>
</organism>
<dbReference type="InterPro" id="IPR043129">
    <property type="entry name" value="ATPase_NBD"/>
</dbReference>
<evidence type="ECO:0000256" key="1">
    <source>
        <dbReference type="ARBA" id="ARBA00007381"/>
    </source>
</evidence>
<evidence type="ECO:0000313" key="5">
    <source>
        <dbReference type="WBParaSite" id="PDA_v2.g8864.t1"/>
    </source>
</evidence>
<dbReference type="WBParaSite" id="PDA_v2.g8864.t1">
    <property type="protein sequence ID" value="PDA_v2.g8864.t1"/>
    <property type="gene ID" value="PDA_v2.g8864"/>
</dbReference>
<dbReference type="InterPro" id="IPR013126">
    <property type="entry name" value="Hsp_70_fam"/>
</dbReference>
<evidence type="ECO:0000256" key="3">
    <source>
        <dbReference type="ARBA" id="ARBA00022840"/>
    </source>
</evidence>
<dbReference type="SUPFAM" id="SSF53067">
    <property type="entry name" value="Actin-like ATPase domain"/>
    <property type="match status" value="1"/>
</dbReference>
<dbReference type="Proteomes" id="UP000887578">
    <property type="component" value="Unplaced"/>
</dbReference>
<protein>
    <submittedName>
        <fullName evidence="5">Uncharacterized protein</fullName>
    </submittedName>
</protein>
<sequence length="542" mass="62151">MVVAGYLLNNPYIRITDGKTCECLGFRNKIKGKSEKEIAESVFKLVPKKMINLAIVNSSLSTFEMIQECVKIADKYSDNVMVIPPLLARITYGLEFLSRVQNIPKNEVIIVVTITEAFCEFVILQRNSCLQLFISECEIYELKQCNEMFEKWYNNFHPTSSVFIFHDKFEKIPIQLEKNFNLRKCFMRPFKMYEYVLLMGGMLRAMGDEDGFNSKYHIANFSNGFETTISKKRHVLLADRSSIPAKIYGINGPNQQIKIAYFGQFRFRDNEFKFCKQYGTLKPLSISGSSKEIIGYIDERGIPYSPPPKFILDSEKPKPSNIPVIKKNETNSVGNFSKSTPYSLTSSQSTSSVSSFQSSLSINNLQVSAPSSRQIRFVFRDNFYSVEISRNGITRVLANSFGKEWTPLYLSMANGVPELGEIAKFYCEKFPKHVIYDLWEVIGKPMYEIKINPKWGFQLIVENGIVYFQIETHSGPRLFSQEMIIAAFLKNMKTRVESNLDAKINEISISTNFELNETQKNIFKKASTKNDLEILSFVLNSD</sequence>
<dbReference type="AlphaFoldDB" id="A0A914RB56"/>
<accession>A0A914RB56</accession>
<dbReference type="GO" id="GO:0005524">
    <property type="term" value="F:ATP binding"/>
    <property type="evidence" value="ECO:0007669"/>
    <property type="project" value="UniProtKB-KW"/>
</dbReference>